<keyword evidence="5" id="KW-0456">Lyase</keyword>
<proteinExistence type="inferred from homology"/>
<evidence type="ECO:0000313" key="9">
    <source>
        <dbReference type="Proteomes" id="UP000322025"/>
    </source>
</evidence>
<dbReference type="Pfam" id="PF03711">
    <property type="entry name" value="OKR_DC_1_C"/>
    <property type="match status" value="1"/>
</dbReference>
<dbReference type="Pfam" id="PF01276">
    <property type="entry name" value="OKR_DC_1"/>
    <property type="match status" value="1"/>
</dbReference>
<accession>A0A5M9HU77</accession>
<evidence type="ECO:0000313" key="8">
    <source>
        <dbReference type="EMBL" id="KAA8500530.1"/>
    </source>
</evidence>
<feature type="domain" description="Orn/Lys/Arg decarboxylases family 1 pyridoxal-P attachment site" evidence="6">
    <location>
        <begin position="4"/>
        <end position="305"/>
    </location>
</feature>
<dbReference type="Gene3D" id="3.90.105.10">
    <property type="entry name" value="Molybdopterin biosynthesis moea protein, domain 2"/>
    <property type="match status" value="1"/>
</dbReference>
<evidence type="ECO:0008006" key="10">
    <source>
        <dbReference type="Google" id="ProtNLM"/>
    </source>
</evidence>
<organism evidence="8 9">
    <name type="scientific">Mediterraneibacter catenae</name>
    <dbReference type="NCBI Taxonomy" id="2594882"/>
    <lineage>
        <taxon>Bacteria</taxon>
        <taxon>Bacillati</taxon>
        <taxon>Bacillota</taxon>
        <taxon>Clostridia</taxon>
        <taxon>Lachnospirales</taxon>
        <taxon>Lachnospiraceae</taxon>
        <taxon>Mediterraneibacter</taxon>
    </lineage>
</organism>
<dbReference type="InterPro" id="IPR052357">
    <property type="entry name" value="Orn_Lys_Arg_decarboxylase-I"/>
</dbReference>
<dbReference type="AlphaFoldDB" id="A0A5M9HU77"/>
<dbReference type="OrthoDB" id="9815233at2"/>
<evidence type="ECO:0000256" key="4">
    <source>
        <dbReference type="ARBA" id="ARBA00022898"/>
    </source>
</evidence>
<dbReference type="InterPro" id="IPR036633">
    <property type="entry name" value="Prn/Lys/Arg_de-COase_C_sf"/>
</dbReference>
<dbReference type="RefSeq" id="WP_150311446.1">
    <property type="nucleotide sequence ID" value="NZ_VMSO01000023.1"/>
</dbReference>
<evidence type="ECO:0000259" key="7">
    <source>
        <dbReference type="Pfam" id="PF03711"/>
    </source>
</evidence>
<name>A0A5M9HU77_9FIRM</name>
<dbReference type="GO" id="GO:0016831">
    <property type="term" value="F:carboxy-lyase activity"/>
    <property type="evidence" value="ECO:0007669"/>
    <property type="project" value="UniProtKB-KW"/>
</dbReference>
<feature type="domain" description="Orn/Lys/Arg decarboxylase C-terminal" evidence="7">
    <location>
        <begin position="416"/>
        <end position="464"/>
    </location>
</feature>
<dbReference type="Gene3D" id="3.40.640.10">
    <property type="entry name" value="Type I PLP-dependent aspartate aminotransferase-like (Major domain)"/>
    <property type="match status" value="1"/>
</dbReference>
<comment type="similarity">
    <text evidence="2">Belongs to the Orn/Lys/Arg decarboxylase class-I family.</text>
</comment>
<sequence length="486" mass="54714">MEYLYDKLKKLEYSGIYGFHMPGHKRNGLLTGVKLPYEIDITEIDGFDDLHHAEGVLRDAQKRAAMAYHADETHYLINGSTVGLLSAVLGCTQRGNSILMARNCHKSVYNAVFLNQLRPVYIYPELLSSGREAEADLNGPVTAEQIGEALQKNPDIAAVVITSPTYDGIISDVHAIADCVHRWNIPLILDEAHGAHFGFHSYFPKNGNEMGADVVIHSLHKTLPSLTQTALLHMNGNIADRERIRMYLGILQSSSPSYVLMASMDECIRLLEEKREEIFNRYVDMLQSTREQLKSMEHLRLWECPVYDYSKLLISTDGSLITEEETKKYTGKQLYNDLREKYLLQLEMAAPNYAIAMTAPGDTAVGMSRLIAALNEIDGKLAKNNEDESYNSFDGCEKLTSYINEQVYSSGEMYKFTNKAKKIYIQESSGYISKEYAYIYPPGIPLIVPGERISEGTVRQIIQYQQTGFDIQGTLEKGKIEVLDNG</sequence>
<keyword evidence="3" id="KW-0210">Decarboxylase</keyword>
<keyword evidence="9" id="KW-1185">Reference proteome</keyword>
<dbReference type="SUPFAM" id="SSF55904">
    <property type="entry name" value="Ornithine decarboxylase C-terminal domain"/>
    <property type="match status" value="1"/>
</dbReference>
<dbReference type="EMBL" id="VMSO01000023">
    <property type="protein sequence ID" value="KAA8500530.1"/>
    <property type="molecule type" value="Genomic_DNA"/>
</dbReference>
<dbReference type="InterPro" id="IPR008286">
    <property type="entry name" value="Prn/Lys/Arg_de-COase_C"/>
</dbReference>
<dbReference type="InterPro" id="IPR015421">
    <property type="entry name" value="PyrdxlP-dep_Trfase_major"/>
</dbReference>
<dbReference type="PANTHER" id="PTHR43277">
    <property type="entry name" value="ARGININE DECARBOXYLASE"/>
    <property type="match status" value="1"/>
</dbReference>
<evidence type="ECO:0000259" key="6">
    <source>
        <dbReference type="Pfam" id="PF01276"/>
    </source>
</evidence>
<dbReference type="Proteomes" id="UP000322025">
    <property type="component" value="Unassembled WGS sequence"/>
</dbReference>
<dbReference type="SUPFAM" id="SSF53383">
    <property type="entry name" value="PLP-dependent transferases"/>
    <property type="match status" value="1"/>
</dbReference>
<dbReference type="PANTHER" id="PTHR43277:SF4">
    <property type="entry name" value="ARGININE DECARBOXYLASE"/>
    <property type="match status" value="1"/>
</dbReference>
<protein>
    <recommendedName>
        <fullName evidence="10">Aminotransferase class I/II-fold pyridoxal phosphate-dependent enzyme</fullName>
    </recommendedName>
</protein>
<evidence type="ECO:0000256" key="2">
    <source>
        <dbReference type="ARBA" id="ARBA00010671"/>
    </source>
</evidence>
<comment type="caution">
    <text evidence="8">The sequence shown here is derived from an EMBL/GenBank/DDBJ whole genome shotgun (WGS) entry which is preliminary data.</text>
</comment>
<reference evidence="8" key="1">
    <citation type="submission" date="2019-07" db="EMBL/GenBank/DDBJ databases">
        <authorList>
            <person name="Wongkuna S."/>
            <person name="Scaria J."/>
        </authorList>
    </citation>
    <scope>NUCLEOTIDE SEQUENCE [LARGE SCALE GENOMIC DNA]</scope>
    <source>
        <strain evidence="8">SW178</strain>
    </source>
</reference>
<dbReference type="InterPro" id="IPR000310">
    <property type="entry name" value="Orn/Lys/Arg_deCO2ase_major_dom"/>
</dbReference>
<dbReference type="InterPro" id="IPR015424">
    <property type="entry name" value="PyrdxlP-dep_Trfase"/>
</dbReference>
<evidence type="ECO:0000256" key="1">
    <source>
        <dbReference type="ARBA" id="ARBA00001933"/>
    </source>
</evidence>
<gene>
    <name evidence="8" type="ORF">FNY66_13215</name>
</gene>
<comment type="cofactor">
    <cofactor evidence="1">
        <name>pyridoxal 5'-phosphate</name>
        <dbReference type="ChEBI" id="CHEBI:597326"/>
    </cofactor>
</comment>
<evidence type="ECO:0000256" key="3">
    <source>
        <dbReference type="ARBA" id="ARBA00022793"/>
    </source>
</evidence>
<keyword evidence="4" id="KW-0663">Pyridoxal phosphate</keyword>
<evidence type="ECO:0000256" key="5">
    <source>
        <dbReference type="ARBA" id="ARBA00023239"/>
    </source>
</evidence>